<dbReference type="FunFam" id="2.60.40.60:FF:000214">
    <property type="entry name" value="Dachsous cadherin-related 1"/>
    <property type="match status" value="1"/>
</dbReference>
<organism evidence="13 14">
    <name type="scientific">Cervus elaphus hippelaphus</name>
    <name type="common">European red deer</name>
    <dbReference type="NCBI Taxonomy" id="46360"/>
    <lineage>
        <taxon>Eukaryota</taxon>
        <taxon>Metazoa</taxon>
        <taxon>Chordata</taxon>
        <taxon>Craniata</taxon>
        <taxon>Vertebrata</taxon>
        <taxon>Euteleostomi</taxon>
        <taxon>Mammalia</taxon>
        <taxon>Eutheria</taxon>
        <taxon>Laurasiatheria</taxon>
        <taxon>Artiodactyla</taxon>
        <taxon>Ruminantia</taxon>
        <taxon>Pecora</taxon>
        <taxon>Cervidae</taxon>
        <taxon>Cervinae</taxon>
        <taxon>Cervus</taxon>
    </lineage>
</organism>
<dbReference type="SUPFAM" id="SSF49313">
    <property type="entry name" value="Cadherin-like"/>
    <property type="match status" value="6"/>
</dbReference>
<evidence type="ECO:0000256" key="8">
    <source>
        <dbReference type="ARBA" id="ARBA00023180"/>
    </source>
</evidence>
<keyword evidence="2 11" id="KW-0812">Transmembrane</keyword>
<feature type="region of interest" description="Disordered" evidence="10">
    <location>
        <begin position="678"/>
        <end position="698"/>
    </location>
</feature>
<evidence type="ECO:0000256" key="3">
    <source>
        <dbReference type="ARBA" id="ARBA00022737"/>
    </source>
</evidence>
<feature type="region of interest" description="Disordered" evidence="10">
    <location>
        <begin position="580"/>
        <end position="603"/>
    </location>
</feature>
<comment type="caution">
    <text evidence="13">The sequence shown here is derived from an EMBL/GenBank/DDBJ whole genome shotgun (WGS) entry which is preliminary data.</text>
</comment>
<evidence type="ECO:0000256" key="5">
    <source>
        <dbReference type="ARBA" id="ARBA00022889"/>
    </source>
</evidence>
<evidence type="ECO:0000256" key="1">
    <source>
        <dbReference type="ARBA" id="ARBA00004370"/>
    </source>
</evidence>
<dbReference type="FunFam" id="2.60.40.60:FF:000254">
    <property type="entry name" value="Dachsous cadherin-related 1"/>
    <property type="match status" value="1"/>
</dbReference>
<evidence type="ECO:0000259" key="12">
    <source>
        <dbReference type="PROSITE" id="PS50268"/>
    </source>
</evidence>
<feature type="region of interest" description="Disordered" evidence="10">
    <location>
        <begin position="790"/>
        <end position="844"/>
    </location>
</feature>
<dbReference type="AlphaFoldDB" id="A0A212DI00"/>
<feature type="compositionally biased region" description="Low complexity" evidence="10">
    <location>
        <begin position="1080"/>
        <end position="1093"/>
    </location>
</feature>
<keyword evidence="6 11" id="KW-1133">Transmembrane helix</keyword>
<feature type="domain" description="Cadherin" evidence="12">
    <location>
        <begin position="344"/>
        <end position="449"/>
    </location>
</feature>
<dbReference type="GO" id="GO:0007156">
    <property type="term" value="P:homophilic cell adhesion via plasma membrane adhesion molecules"/>
    <property type="evidence" value="ECO:0007669"/>
    <property type="project" value="InterPro"/>
</dbReference>
<dbReference type="EMBL" id="MKHE01000001">
    <property type="protein sequence ID" value="OWK17859.1"/>
    <property type="molecule type" value="Genomic_DNA"/>
</dbReference>
<dbReference type="SMART" id="SM00112">
    <property type="entry name" value="CA"/>
    <property type="match status" value="6"/>
</dbReference>
<dbReference type="PANTHER" id="PTHR24026:SF126">
    <property type="entry name" value="PROTOCADHERIN FAT 4"/>
    <property type="match status" value="1"/>
</dbReference>
<dbReference type="PRINTS" id="PR00205">
    <property type="entry name" value="CADHERIN"/>
</dbReference>
<dbReference type="InterPro" id="IPR020894">
    <property type="entry name" value="Cadherin_CS"/>
</dbReference>
<accession>A0A212DI00</accession>
<dbReference type="FunFam" id="2.60.40.60:FF:000150">
    <property type="entry name" value="Dachsous cadherin-related 1"/>
    <property type="match status" value="1"/>
</dbReference>
<evidence type="ECO:0000313" key="13">
    <source>
        <dbReference type="EMBL" id="OWK17859.1"/>
    </source>
</evidence>
<gene>
    <name evidence="13" type="ORF">Celaphus_00009122</name>
</gene>
<reference evidence="13 14" key="1">
    <citation type="journal article" date="2018" name="Mol. Genet. Genomics">
        <title>The red deer Cervus elaphus genome CerEla1.0: sequencing, annotating, genes, and chromosomes.</title>
        <authorList>
            <person name="Bana N.A."/>
            <person name="Nyiri A."/>
            <person name="Nagy J."/>
            <person name="Frank K."/>
            <person name="Nagy T."/>
            <person name="Steger V."/>
            <person name="Schiller M."/>
            <person name="Lakatos P."/>
            <person name="Sugar L."/>
            <person name="Horn P."/>
            <person name="Barta E."/>
            <person name="Orosz L."/>
        </authorList>
    </citation>
    <scope>NUCLEOTIDE SEQUENCE [LARGE SCALE GENOMIC DNA]</scope>
    <source>
        <strain evidence="13">Hungarian</strain>
    </source>
</reference>
<evidence type="ECO:0000256" key="11">
    <source>
        <dbReference type="SAM" id="Phobius"/>
    </source>
</evidence>
<feature type="region of interest" description="Disordered" evidence="10">
    <location>
        <begin position="1011"/>
        <end position="1030"/>
    </location>
</feature>
<dbReference type="FunFam" id="2.60.40.60:FF:000020">
    <property type="entry name" value="Dachsous cadherin-related 1b"/>
    <property type="match status" value="1"/>
</dbReference>
<feature type="domain" description="Cadherin" evidence="12">
    <location>
        <begin position="618"/>
        <end position="737"/>
    </location>
</feature>
<keyword evidence="5" id="KW-0130">Cell adhesion</keyword>
<dbReference type="InterPro" id="IPR002126">
    <property type="entry name" value="Cadherin-like_dom"/>
</dbReference>
<dbReference type="GO" id="GO:0005509">
    <property type="term" value="F:calcium ion binding"/>
    <property type="evidence" value="ECO:0007669"/>
    <property type="project" value="UniProtKB-UniRule"/>
</dbReference>
<dbReference type="Gene3D" id="2.60.40.60">
    <property type="entry name" value="Cadherins"/>
    <property type="match status" value="6"/>
</dbReference>
<dbReference type="Proteomes" id="UP000242450">
    <property type="component" value="Chromosome 1"/>
</dbReference>
<dbReference type="InterPro" id="IPR015919">
    <property type="entry name" value="Cadherin-like_sf"/>
</dbReference>
<feature type="compositionally biased region" description="Low complexity" evidence="10">
    <location>
        <begin position="1048"/>
        <end position="1070"/>
    </location>
</feature>
<dbReference type="OrthoDB" id="6252479at2759"/>
<evidence type="ECO:0000313" key="14">
    <source>
        <dbReference type="Proteomes" id="UP000242450"/>
    </source>
</evidence>
<sequence length="1102" mass="114162">MVRALCFIPRYMNITLVPLSFSANTCLSPITLKGPDSLGSNLEGVLISFLTALSSLGRLGPVTLALSGGDPRGLFTLDGATGLLQTLRPLDRELLGPVLELEVRAGSGVPPAFAVARVRVLLDDVNDNSPAFPAPEDTVLLPSSTAPGTLIYTLRALDPDSGVNRRVTFTLLAGGGGAFTVDPTTGHIRLMGPLGPPGGPAHELELEARDGGSPPRISQFRLPVVVQDLGTRGLAPHFDSPTYRVDLPSGTTPGTQVLQVQARAPDGGPVTYHLAADGPGSPFGLEPQSGWLWVRAALDHEAQELYTLKVMAVSGSKAELGQQTATATVRVSILNQNDHSPRLSEEPTFLAVAENQPPGTSVGRVFATDRDSGLNGRLTYSLRQLSEDSKAFRIHPQTGEVTTLQTLDRERQSSYQLLVQVQDAGSPPRSTTGTVHIAVLDLNDNSPTFLQAAGAAGGGLPIQVPDGVPPGTLVTTLQAKDPDEGENGTILYMLTGPGSELFSLHPHSGELLTAAPLIRSERPHYVLTLSAHDQGSPPRSSSLQLLVQTGYSDRPPCYSAGQPRFPFTWVPLIASSFPGPQQVLPSTRSAEPPPEPSEPDPVAPVPVVLTVTAAEGLRPGSLLGSVPEGARRGHSLGHVQATDEDGGADGLVLYSLAASSPYFGINQTTGAMYLRVDSQAPGSGTGTSGGGGRTRREAPRELRLEVVARGPLPGSRSATVPVTVDITHTALGLAPDLNLLLVGAVAASLGVVVVLALAALVMGLVRARSRKAEAAPGPMSQAAPLASGSLQKLGREPPSPPPSEHLYHHTLPSYGGPGAGGPYPRGGSLDPSHSSGRGSAEAAEDDEIRMINEFPRVASVASSLAARGPDSGIQQDADGLSDTSCEPPAPDTWYKGRKAGLLLPGAGATLYREDGPPAAATTFLGGCGLSPAPTGDYGFPADGKPCVAGALTAIVAGEEELRGSYNWDYLLSWCPQFQPLASVFTEIARLKDEARPCPPAPRIDPPPLITAVAHPGAKSVPPKPASTAATRAVFPPASHRSPISHEGSLSSAAMSPSFSPSLSPLAARSPVVSPFGVAQGPSASALSAESGLEPPDDTELHI</sequence>
<evidence type="ECO:0000256" key="9">
    <source>
        <dbReference type="PROSITE-ProRule" id="PRU00043"/>
    </source>
</evidence>
<feature type="domain" description="Cadherin" evidence="12">
    <location>
        <begin position="133"/>
        <end position="238"/>
    </location>
</feature>
<feature type="domain" description="Cadherin" evidence="12">
    <location>
        <begin position="62"/>
        <end position="132"/>
    </location>
</feature>
<proteinExistence type="predicted"/>
<dbReference type="PROSITE" id="PS00232">
    <property type="entry name" value="CADHERIN_1"/>
    <property type="match status" value="2"/>
</dbReference>
<keyword evidence="14" id="KW-1185">Reference proteome</keyword>
<evidence type="ECO:0000256" key="2">
    <source>
        <dbReference type="ARBA" id="ARBA00022692"/>
    </source>
</evidence>
<protein>
    <recommendedName>
        <fullName evidence="12">Cadherin domain-containing protein</fullName>
    </recommendedName>
</protein>
<keyword evidence="8" id="KW-0325">Glycoprotein</keyword>
<evidence type="ECO:0000256" key="6">
    <source>
        <dbReference type="ARBA" id="ARBA00022989"/>
    </source>
</evidence>
<feature type="compositionally biased region" description="Pro residues" evidence="10">
    <location>
        <begin position="591"/>
        <end position="603"/>
    </location>
</feature>
<comment type="subcellular location">
    <subcellularLocation>
        <location evidence="1">Membrane</location>
    </subcellularLocation>
</comment>
<dbReference type="FunFam" id="2.60.40.60:FF:000035">
    <property type="entry name" value="Protocadherin Fat 3"/>
    <property type="match status" value="1"/>
</dbReference>
<evidence type="ECO:0000256" key="7">
    <source>
        <dbReference type="ARBA" id="ARBA00023136"/>
    </source>
</evidence>
<feature type="domain" description="Cadherin" evidence="12">
    <location>
        <begin position="239"/>
        <end position="349"/>
    </location>
</feature>
<feature type="transmembrane region" description="Helical" evidence="11">
    <location>
        <begin position="739"/>
        <end position="765"/>
    </location>
</feature>
<dbReference type="GO" id="GO:0005886">
    <property type="term" value="C:plasma membrane"/>
    <property type="evidence" value="ECO:0007669"/>
    <property type="project" value="UniProtKB-SubCell"/>
</dbReference>
<keyword evidence="7 11" id="KW-0472">Membrane</keyword>
<feature type="compositionally biased region" description="Gly residues" evidence="10">
    <location>
        <begin position="683"/>
        <end position="692"/>
    </location>
</feature>
<dbReference type="Pfam" id="PF00028">
    <property type="entry name" value="Cadherin"/>
    <property type="match status" value="4"/>
</dbReference>
<dbReference type="PROSITE" id="PS50268">
    <property type="entry name" value="CADHERIN_2"/>
    <property type="match status" value="6"/>
</dbReference>
<keyword evidence="4 9" id="KW-0106">Calcium</keyword>
<feature type="region of interest" description="Disordered" evidence="10">
    <location>
        <begin position="1036"/>
        <end position="1102"/>
    </location>
</feature>
<evidence type="ECO:0000256" key="4">
    <source>
        <dbReference type="ARBA" id="ARBA00022837"/>
    </source>
</evidence>
<feature type="region of interest" description="Disordered" evidence="10">
    <location>
        <begin position="862"/>
        <end position="891"/>
    </location>
</feature>
<dbReference type="CDD" id="cd11304">
    <property type="entry name" value="Cadherin_repeat"/>
    <property type="match status" value="6"/>
</dbReference>
<keyword evidence="3" id="KW-0677">Repeat</keyword>
<feature type="domain" description="Cadherin" evidence="12">
    <location>
        <begin position="462"/>
        <end position="565"/>
    </location>
</feature>
<dbReference type="PANTHER" id="PTHR24026">
    <property type="entry name" value="FAT ATYPICAL CADHERIN-RELATED"/>
    <property type="match status" value="1"/>
</dbReference>
<feature type="compositionally biased region" description="Gly residues" evidence="10">
    <location>
        <begin position="815"/>
        <end position="824"/>
    </location>
</feature>
<evidence type="ECO:0000256" key="10">
    <source>
        <dbReference type="SAM" id="MobiDB-lite"/>
    </source>
</evidence>
<name>A0A212DI00_CEREH</name>